<dbReference type="EMBL" id="SRLO01000365">
    <property type="protein sequence ID" value="TNN59008.1"/>
    <property type="molecule type" value="Genomic_DNA"/>
</dbReference>
<evidence type="ECO:0000313" key="2">
    <source>
        <dbReference type="Proteomes" id="UP000314294"/>
    </source>
</evidence>
<evidence type="ECO:0000313" key="1">
    <source>
        <dbReference type="EMBL" id="TNN59008.1"/>
    </source>
</evidence>
<reference evidence="1 2" key="1">
    <citation type="submission" date="2019-03" db="EMBL/GenBank/DDBJ databases">
        <title>First draft genome of Liparis tanakae, snailfish: a comprehensive survey of snailfish specific genes.</title>
        <authorList>
            <person name="Kim W."/>
            <person name="Song I."/>
            <person name="Jeong J.-H."/>
            <person name="Kim D."/>
            <person name="Kim S."/>
            <person name="Ryu S."/>
            <person name="Song J.Y."/>
            <person name="Lee S.K."/>
        </authorList>
    </citation>
    <scope>NUCLEOTIDE SEQUENCE [LARGE SCALE GENOMIC DNA]</scope>
    <source>
        <tissue evidence="1">Muscle</tissue>
    </source>
</reference>
<comment type="caution">
    <text evidence="1">The sequence shown here is derived from an EMBL/GenBank/DDBJ whole genome shotgun (WGS) entry which is preliminary data.</text>
</comment>
<protein>
    <submittedName>
        <fullName evidence="1">Uncharacterized protein</fullName>
    </submittedName>
</protein>
<dbReference type="AlphaFoldDB" id="A0A4Z2GZH3"/>
<name>A0A4Z2GZH3_9TELE</name>
<gene>
    <name evidence="1" type="ORF">EYF80_030746</name>
</gene>
<proteinExistence type="predicted"/>
<dbReference type="Proteomes" id="UP000314294">
    <property type="component" value="Unassembled WGS sequence"/>
</dbReference>
<sequence>MILLQILQADLKMQLSSSTNDMFSRLFNDALNHRIGLAQTLQSLYQLGQVSRVSDLHSNSHHGADTELHHFHVVCLLISGDCSGLNKELVHANQTHDVATWHIFNGLVHHNQGSISDTEGSSHFRREVNVPRWNDERTSVWVCSMQPLIYRLNSATSYMHEEEEEEEEEEEVMLVGHVVLIFASQSTDCYQEEKIRSISTSISFSFADMRNQPHHAIIISVRGSSDPRSYPGSPREKNPSGMLYTLIRGPAEALEPNPEDTEYWIPQFGDMGVAVQLDMKSRKK</sequence>
<organism evidence="1 2">
    <name type="scientific">Liparis tanakae</name>
    <name type="common">Tanaka's snailfish</name>
    <dbReference type="NCBI Taxonomy" id="230148"/>
    <lineage>
        <taxon>Eukaryota</taxon>
        <taxon>Metazoa</taxon>
        <taxon>Chordata</taxon>
        <taxon>Craniata</taxon>
        <taxon>Vertebrata</taxon>
        <taxon>Euteleostomi</taxon>
        <taxon>Actinopterygii</taxon>
        <taxon>Neopterygii</taxon>
        <taxon>Teleostei</taxon>
        <taxon>Neoteleostei</taxon>
        <taxon>Acanthomorphata</taxon>
        <taxon>Eupercaria</taxon>
        <taxon>Perciformes</taxon>
        <taxon>Cottioidei</taxon>
        <taxon>Cottales</taxon>
        <taxon>Liparidae</taxon>
        <taxon>Liparis</taxon>
    </lineage>
</organism>
<accession>A0A4Z2GZH3</accession>
<keyword evidence="2" id="KW-1185">Reference proteome</keyword>
<dbReference type="OrthoDB" id="5144463at2759"/>